<dbReference type="InterPro" id="IPR002563">
    <property type="entry name" value="Flavin_Rdtase-like_dom"/>
</dbReference>
<dbReference type="Proteomes" id="UP000535543">
    <property type="component" value="Unassembled WGS sequence"/>
</dbReference>
<reference evidence="4 5" key="1">
    <citation type="submission" date="2019-05" db="EMBL/GenBank/DDBJ databases">
        <authorList>
            <person name="Lee S.D."/>
        </authorList>
    </citation>
    <scope>NUCLEOTIDE SEQUENCE [LARGE SCALE GENOMIC DNA]</scope>
    <source>
        <strain evidence="4 5">YC2-7</strain>
    </source>
</reference>
<name>A0A848KMN1_9NOCA</name>
<dbReference type="AlphaFoldDB" id="A0A848KMN1"/>
<dbReference type="InterPro" id="IPR050268">
    <property type="entry name" value="NADH-dep_flavin_reductase"/>
</dbReference>
<gene>
    <name evidence="4" type="ORF">FGL95_21010</name>
</gene>
<proteinExistence type="inferred from homology"/>
<keyword evidence="5" id="KW-1185">Reference proteome</keyword>
<accession>A0A848KMN1</accession>
<evidence type="ECO:0000256" key="1">
    <source>
        <dbReference type="ARBA" id="ARBA00008898"/>
    </source>
</evidence>
<protein>
    <submittedName>
        <fullName evidence="4">Flavin reductase family protein</fullName>
    </submittedName>
</protein>
<dbReference type="EMBL" id="VCQU01000007">
    <property type="protein sequence ID" value="NMN97520.1"/>
    <property type="molecule type" value="Genomic_DNA"/>
</dbReference>
<comment type="similarity">
    <text evidence="1">Belongs to the non-flavoprotein flavin reductase family.</text>
</comment>
<sequence>MHSRKVTSMTILDPTRTVERSRFRHVLGHFPTGVTAITSLDGNGNPVGMAVGSFTSVSLDPPLVAFLPDRSSTTFPIVRANGRFCVNVLSSRQQAVCRALSRKGTDKFADILWSPTATGLPRITDALAWIECTIDAVHEAGDHYIAVGRVDAMELDAIDDPLIFFQGGYRACAPAATA</sequence>
<dbReference type="InterPro" id="IPR012349">
    <property type="entry name" value="Split_barrel_FMN-bd"/>
</dbReference>
<dbReference type="SMART" id="SM00903">
    <property type="entry name" value="Flavin_Reduct"/>
    <property type="match status" value="1"/>
</dbReference>
<evidence type="ECO:0000313" key="5">
    <source>
        <dbReference type="Proteomes" id="UP000535543"/>
    </source>
</evidence>
<dbReference type="Pfam" id="PF01613">
    <property type="entry name" value="Flavin_Reduct"/>
    <property type="match status" value="1"/>
</dbReference>
<dbReference type="GO" id="GO:0042602">
    <property type="term" value="F:riboflavin reductase (NADPH) activity"/>
    <property type="evidence" value="ECO:0007669"/>
    <property type="project" value="TreeGrafter"/>
</dbReference>
<comment type="caution">
    <text evidence="4">The sequence shown here is derived from an EMBL/GenBank/DDBJ whole genome shotgun (WGS) entry which is preliminary data.</text>
</comment>
<evidence type="ECO:0000259" key="3">
    <source>
        <dbReference type="SMART" id="SM00903"/>
    </source>
</evidence>
<dbReference type="Gene3D" id="2.30.110.10">
    <property type="entry name" value="Electron Transport, Fmn-binding Protein, Chain A"/>
    <property type="match status" value="1"/>
</dbReference>
<reference evidence="4 5" key="2">
    <citation type="submission" date="2020-06" db="EMBL/GenBank/DDBJ databases">
        <title>Antribacter stalactiti gen. nov., sp. nov., a new member of the family Nacardiaceae isolated from a cave.</title>
        <authorList>
            <person name="Kim I.S."/>
        </authorList>
    </citation>
    <scope>NUCLEOTIDE SEQUENCE [LARGE SCALE GENOMIC DNA]</scope>
    <source>
        <strain evidence="4 5">YC2-7</strain>
    </source>
</reference>
<feature type="domain" description="Flavin reductase like" evidence="3">
    <location>
        <begin position="27"/>
        <end position="171"/>
    </location>
</feature>
<organism evidence="4 5">
    <name type="scientific">Antrihabitans stalactiti</name>
    <dbReference type="NCBI Taxonomy" id="2584121"/>
    <lineage>
        <taxon>Bacteria</taxon>
        <taxon>Bacillati</taxon>
        <taxon>Actinomycetota</taxon>
        <taxon>Actinomycetes</taxon>
        <taxon>Mycobacteriales</taxon>
        <taxon>Nocardiaceae</taxon>
        <taxon>Antrihabitans</taxon>
    </lineage>
</organism>
<evidence type="ECO:0000313" key="4">
    <source>
        <dbReference type="EMBL" id="NMN97520.1"/>
    </source>
</evidence>
<dbReference type="GO" id="GO:0010181">
    <property type="term" value="F:FMN binding"/>
    <property type="evidence" value="ECO:0007669"/>
    <property type="project" value="InterPro"/>
</dbReference>
<dbReference type="PANTHER" id="PTHR30466:SF11">
    <property type="entry name" value="FLAVIN-DEPENDENT MONOOXYGENASE, REDUCTASE SUBUNIT HSAB"/>
    <property type="match status" value="1"/>
</dbReference>
<evidence type="ECO:0000256" key="2">
    <source>
        <dbReference type="ARBA" id="ARBA00023002"/>
    </source>
</evidence>
<keyword evidence="2" id="KW-0560">Oxidoreductase</keyword>
<dbReference type="SUPFAM" id="SSF50475">
    <property type="entry name" value="FMN-binding split barrel"/>
    <property type="match status" value="1"/>
</dbReference>
<dbReference type="PANTHER" id="PTHR30466">
    <property type="entry name" value="FLAVIN REDUCTASE"/>
    <property type="match status" value="1"/>
</dbReference>